<dbReference type="AlphaFoldDB" id="A0A4U6V7X1"/>
<accession>A0A4U6V7X1</accession>
<organism evidence="2 3">
    <name type="scientific">Setaria viridis</name>
    <name type="common">Green bristlegrass</name>
    <name type="synonym">Setaria italica subsp. viridis</name>
    <dbReference type="NCBI Taxonomy" id="4556"/>
    <lineage>
        <taxon>Eukaryota</taxon>
        <taxon>Viridiplantae</taxon>
        <taxon>Streptophyta</taxon>
        <taxon>Embryophyta</taxon>
        <taxon>Tracheophyta</taxon>
        <taxon>Spermatophyta</taxon>
        <taxon>Magnoliopsida</taxon>
        <taxon>Liliopsida</taxon>
        <taxon>Poales</taxon>
        <taxon>Poaceae</taxon>
        <taxon>PACMAD clade</taxon>
        <taxon>Panicoideae</taxon>
        <taxon>Panicodae</taxon>
        <taxon>Paniceae</taxon>
        <taxon>Cenchrinae</taxon>
        <taxon>Setaria</taxon>
    </lineage>
</organism>
<feature type="signal peptide" evidence="1">
    <location>
        <begin position="1"/>
        <end position="18"/>
    </location>
</feature>
<evidence type="ECO:0000313" key="3">
    <source>
        <dbReference type="Proteomes" id="UP000298652"/>
    </source>
</evidence>
<keyword evidence="1" id="KW-0732">Signal</keyword>
<feature type="chain" id="PRO_5020891026" evidence="1">
    <location>
        <begin position="19"/>
        <end position="90"/>
    </location>
</feature>
<sequence length="90" mass="9502">MLNGWGLLLAGLIGGALSRPSPVPPAADPRSAPLAGLSICCWVCTHPRRLRLCASCSQPWWLGMVGAAAAMRGFWVMCNESAAPSARRAR</sequence>
<protein>
    <submittedName>
        <fullName evidence="2">Uncharacterized protein</fullName>
    </submittedName>
</protein>
<dbReference type="Gramene" id="TKW25341">
    <property type="protein sequence ID" value="TKW25341"/>
    <property type="gene ID" value="SEVIR_3G112950v2"/>
</dbReference>
<keyword evidence="3" id="KW-1185">Reference proteome</keyword>
<name>A0A4U6V7X1_SETVI</name>
<evidence type="ECO:0000313" key="2">
    <source>
        <dbReference type="EMBL" id="TKW25341.1"/>
    </source>
</evidence>
<evidence type="ECO:0000256" key="1">
    <source>
        <dbReference type="SAM" id="SignalP"/>
    </source>
</evidence>
<dbReference type="Proteomes" id="UP000298652">
    <property type="component" value="Chromosome 3"/>
</dbReference>
<reference evidence="2" key="1">
    <citation type="submission" date="2019-03" db="EMBL/GenBank/DDBJ databases">
        <title>WGS assembly of Setaria viridis.</title>
        <authorList>
            <person name="Huang P."/>
            <person name="Jenkins J."/>
            <person name="Grimwood J."/>
            <person name="Barry K."/>
            <person name="Healey A."/>
            <person name="Mamidi S."/>
            <person name="Sreedasyam A."/>
            <person name="Shu S."/>
            <person name="Feldman M."/>
            <person name="Wu J."/>
            <person name="Yu Y."/>
            <person name="Chen C."/>
            <person name="Johnson J."/>
            <person name="Rokhsar D."/>
            <person name="Baxter I."/>
            <person name="Schmutz J."/>
            <person name="Brutnell T."/>
            <person name="Kellogg E."/>
        </authorList>
    </citation>
    <scope>NUCLEOTIDE SEQUENCE [LARGE SCALE GENOMIC DNA]</scope>
</reference>
<gene>
    <name evidence="2" type="ORF">SEVIR_3G112950v2</name>
</gene>
<dbReference type="EMBL" id="CM016554">
    <property type="protein sequence ID" value="TKW25341.1"/>
    <property type="molecule type" value="Genomic_DNA"/>
</dbReference>
<proteinExistence type="predicted"/>